<gene>
    <name evidence="1" type="ORF">HKB35_11250</name>
</gene>
<name>A0A7Y0QYH6_VIBAL</name>
<dbReference type="AlphaFoldDB" id="A0A7Y0QYH6"/>
<proteinExistence type="predicted"/>
<protein>
    <submittedName>
        <fullName evidence="1">Uncharacterized protein</fullName>
    </submittedName>
</protein>
<sequence length="123" mass="14059">MQIRFIGEHISLLYRYLTHLGYSEEEIQEKGVYYPLISLTSTDTSEALFGFLLTEHETLFSVLKTGGFNHLIFVLQQFVENTSLHFSPPTQEELTQAFNDAVKLYNKEKVVGCEIIMGFGDSN</sequence>
<reference evidence="1 2" key="1">
    <citation type="submission" date="2020-04" db="EMBL/GenBank/DDBJ databases">
        <title>Whole-genome sequencing of Vibrio spp. from China reveals different genetic environments of blaCTX-M-14 among diverse lineages.</title>
        <authorList>
            <person name="Zheng Z."/>
            <person name="Ye L."/>
            <person name="Chen S."/>
        </authorList>
    </citation>
    <scope>NUCLEOTIDE SEQUENCE [LARGE SCALE GENOMIC DNA]</scope>
    <source>
        <strain evidence="1 2">Vb1636</strain>
    </source>
</reference>
<accession>A0A7Y0QYH6</accession>
<dbReference type="RefSeq" id="WP_153645752.1">
    <property type="nucleotide sequence ID" value="NZ_JABCMA010000010.1"/>
</dbReference>
<comment type="caution">
    <text evidence="1">The sequence shown here is derived from an EMBL/GenBank/DDBJ whole genome shotgun (WGS) entry which is preliminary data.</text>
</comment>
<dbReference type="Proteomes" id="UP000565155">
    <property type="component" value="Unassembled WGS sequence"/>
</dbReference>
<organism evidence="1 2">
    <name type="scientific">Vibrio alginolyticus</name>
    <dbReference type="NCBI Taxonomy" id="663"/>
    <lineage>
        <taxon>Bacteria</taxon>
        <taxon>Pseudomonadati</taxon>
        <taxon>Pseudomonadota</taxon>
        <taxon>Gammaproteobacteria</taxon>
        <taxon>Vibrionales</taxon>
        <taxon>Vibrionaceae</taxon>
        <taxon>Vibrio</taxon>
    </lineage>
</organism>
<evidence type="ECO:0000313" key="1">
    <source>
        <dbReference type="EMBL" id="NMR74197.1"/>
    </source>
</evidence>
<dbReference type="EMBL" id="JABCMA010000010">
    <property type="protein sequence ID" value="NMR74197.1"/>
    <property type="molecule type" value="Genomic_DNA"/>
</dbReference>
<evidence type="ECO:0000313" key="2">
    <source>
        <dbReference type="Proteomes" id="UP000565155"/>
    </source>
</evidence>